<dbReference type="Pfam" id="PF00324">
    <property type="entry name" value="AA_permease"/>
    <property type="match status" value="1"/>
</dbReference>
<feature type="transmembrane region" description="Helical" evidence="8">
    <location>
        <begin position="556"/>
        <end position="577"/>
    </location>
</feature>
<feature type="transmembrane region" description="Helical" evidence="8">
    <location>
        <begin position="457"/>
        <end position="475"/>
    </location>
</feature>
<dbReference type="PANTHER" id="PTHR43341:SF12">
    <property type="entry name" value="AMINO ACID TRANSPORTER (EUROFUNG)"/>
    <property type="match status" value="1"/>
</dbReference>
<reference evidence="10" key="2">
    <citation type="submission" date="2023-05" db="EMBL/GenBank/DDBJ databases">
        <authorList>
            <consortium name="Lawrence Berkeley National Laboratory"/>
            <person name="Steindorff A."/>
            <person name="Hensen N."/>
            <person name="Bonometti L."/>
            <person name="Westerberg I."/>
            <person name="Brannstrom I.O."/>
            <person name="Guillou S."/>
            <person name="Cros-Aarteil S."/>
            <person name="Calhoun S."/>
            <person name="Haridas S."/>
            <person name="Kuo A."/>
            <person name="Mondo S."/>
            <person name="Pangilinan J."/>
            <person name="Riley R."/>
            <person name="Labutti K."/>
            <person name="Andreopoulos B."/>
            <person name="Lipzen A."/>
            <person name="Chen C."/>
            <person name="Yanf M."/>
            <person name="Daum C."/>
            <person name="Ng V."/>
            <person name="Clum A."/>
            <person name="Ohm R."/>
            <person name="Martin F."/>
            <person name="Silar P."/>
            <person name="Natvig D."/>
            <person name="Lalanne C."/>
            <person name="Gautier V."/>
            <person name="Ament-Velasquez S.L."/>
            <person name="Kruys A."/>
            <person name="Hutchinson M.I."/>
            <person name="Powell A.J."/>
            <person name="Barry K."/>
            <person name="Miller A.N."/>
            <person name="Grigoriev I.V."/>
            <person name="Debuchy R."/>
            <person name="Gladieux P."/>
            <person name="Thoren M.H."/>
            <person name="Johannesson H."/>
        </authorList>
    </citation>
    <scope>NUCLEOTIDE SEQUENCE</scope>
    <source>
        <strain evidence="10">PSN243</strain>
    </source>
</reference>
<feature type="transmembrane region" description="Helical" evidence="8">
    <location>
        <begin position="252"/>
        <end position="268"/>
    </location>
</feature>
<feature type="transmembrane region" description="Helical" evidence="8">
    <location>
        <begin position="343"/>
        <end position="362"/>
    </location>
</feature>
<organism evidence="10 11">
    <name type="scientific">Podospora aff. communis PSN243</name>
    <dbReference type="NCBI Taxonomy" id="3040156"/>
    <lineage>
        <taxon>Eukaryota</taxon>
        <taxon>Fungi</taxon>
        <taxon>Dikarya</taxon>
        <taxon>Ascomycota</taxon>
        <taxon>Pezizomycotina</taxon>
        <taxon>Sordariomycetes</taxon>
        <taxon>Sordariomycetidae</taxon>
        <taxon>Sordariales</taxon>
        <taxon>Podosporaceae</taxon>
        <taxon>Podospora</taxon>
    </lineage>
</organism>
<comment type="subcellular location">
    <subcellularLocation>
        <location evidence="1">Membrane</location>
        <topology evidence="1">Multi-pass membrane protein</topology>
    </subcellularLocation>
</comment>
<evidence type="ECO:0000313" key="11">
    <source>
        <dbReference type="Proteomes" id="UP001321760"/>
    </source>
</evidence>
<accession>A0AAV9G5E7</accession>
<feature type="transmembrane region" description="Helical" evidence="8">
    <location>
        <begin position="280"/>
        <end position="303"/>
    </location>
</feature>
<feature type="transmembrane region" description="Helical" evidence="8">
    <location>
        <begin position="383"/>
        <end position="406"/>
    </location>
</feature>
<dbReference type="GO" id="GO:0016020">
    <property type="term" value="C:membrane"/>
    <property type="evidence" value="ECO:0007669"/>
    <property type="project" value="UniProtKB-SubCell"/>
</dbReference>
<feature type="transmembrane region" description="Helical" evidence="8">
    <location>
        <begin position="527"/>
        <end position="544"/>
    </location>
</feature>
<feature type="domain" description="Amino acid permease/ SLC12A" evidence="9">
    <location>
        <begin position="199"/>
        <end position="668"/>
    </location>
</feature>
<dbReference type="InterPro" id="IPR050524">
    <property type="entry name" value="APC_YAT"/>
</dbReference>
<evidence type="ECO:0000256" key="4">
    <source>
        <dbReference type="ARBA" id="ARBA00022970"/>
    </source>
</evidence>
<evidence type="ECO:0000256" key="2">
    <source>
        <dbReference type="ARBA" id="ARBA00022448"/>
    </source>
</evidence>
<feature type="transmembrane region" description="Helical" evidence="8">
    <location>
        <begin position="598"/>
        <end position="621"/>
    </location>
</feature>
<dbReference type="InterPro" id="IPR004840">
    <property type="entry name" value="Amino_acid_permease_CS"/>
</dbReference>
<feature type="transmembrane region" description="Helical" evidence="8">
    <location>
        <begin position="310"/>
        <end position="331"/>
    </location>
</feature>
<dbReference type="FunFam" id="1.20.1740.10:FF:000017">
    <property type="entry name" value="Amino acid permease"/>
    <property type="match status" value="1"/>
</dbReference>
<keyword evidence="11" id="KW-1185">Reference proteome</keyword>
<dbReference type="PANTHER" id="PTHR43341">
    <property type="entry name" value="AMINO ACID PERMEASE"/>
    <property type="match status" value="1"/>
</dbReference>
<keyword evidence="4" id="KW-0029">Amino-acid transport</keyword>
<keyword evidence="2" id="KW-0813">Transport</keyword>
<evidence type="ECO:0000256" key="5">
    <source>
        <dbReference type="ARBA" id="ARBA00022989"/>
    </source>
</evidence>
<evidence type="ECO:0000256" key="6">
    <source>
        <dbReference type="ARBA" id="ARBA00023136"/>
    </source>
</evidence>
<dbReference type="Gene3D" id="1.20.1740.10">
    <property type="entry name" value="Amino acid/polyamine transporter I"/>
    <property type="match status" value="1"/>
</dbReference>
<evidence type="ECO:0000313" key="10">
    <source>
        <dbReference type="EMBL" id="KAK4443340.1"/>
    </source>
</evidence>
<name>A0AAV9G5E7_9PEZI</name>
<evidence type="ECO:0000256" key="7">
    <source>
        <dbReference type="SAM" id="MobiDB-lite"/>
    </source>
</evidence>
<dbReference type="PROSITE" id="PS00218">
    <property type="entry name" value="AMINO_ACID_PERMEASE_1"/>
    <property type="match status" value="1"/>
</dbReference>
<feature type="transmembrane region" description="Helical" evidence="8">
    <location>
        <begin position="426"/>
        <end position="445"/>
    </location>
</feature>
<feature type="transmembrane region" description="Helical" evidence="8">
    <location>
        <begin position="641"/>
        <end position="661"/>
    </location>
</feature>
<dbReference type="InterPro" id="IPR004841">
    <property type="entry name" value="AA-permease/SLC12A_dom"/>
</dbReference>
<protein>
    <submittedName>
        <fullName evidence="10">Amino-acid permease inda1</fullName>
    </submittedName>
</protein>
<evidence type="ECO:0000256" key="8">
    <source>
        <dbReference type="SAM" id="Phobius"/>
    </source>
</evidence>
<proteinExistence type="predicted"/>
<evidence type="ECO:0000256" key="3">
    <source>
        <dbReference type="ARBA" id="ARBA00022692"/>
    </source>
</evidence>
<evidence type="ECO:0000259" key="9">
    <source>
        <dbReference type="Pfam" id="PF00324"/>
    </source>
</evidence>
<dbReference type="Proteomes" id="UP001321760">
    <property type="component" value="Unassembled WGS sequence"/>
</dbReference>
<keyword evidence="3 8" id="KW-0812">Transmembrane</keyword>
<keyword evidence="6 8" id="KW-0472">Membrane</keyword>
<dbReference type="AlphaFoldDB" id="A0AAV9G5E7"/>
<keyword evidence="5 8" id="KW-1133">Transmembrane helix</keyword>
<feature type="transmembrane region" description="Helical" evidence="8">
    <location>
        <begin position="481"/>
        <end position="501"/>
    </location>
</feature>
<evidence type="ECO:0000256" key="1">
    <source>
        <dbReference type="ARBA" id="ARBA00004141"/>
    </source>
</evidence>
<dbReference type="EMBL" id="MU865995">
    <property type="protein sequence ID" value="KAK4443340.1"/>
    <property type="molecule type" value="Genomic_DNA"/>
</dbReference>
<comment type="caution">
    <text evidence="10">The sequence shown here is derived from an EMBL/GenBank/DDBJ whole genome shotgun (WGS) entry which is preliminary data.</text>
</comment>
<reference evidence="10" key="1">
    <citation type="journal article" date="2023" name="Mol. Phylogenet. Evol.">
        <title>Genome-scale phylogeny and comparative genomics of the fungal order Sordariales.</title>
        <authorList>
            <person name="Hensen N."/>
            <person name="Bonometti L."/>
            <person name="Westerberg I."/>
            <person name="Brannstrom I.O."/>
            <person name="Guillou S."/>
            <person name="Cros-Aarteil S."/>
            <person name="Calhoun S."/>
            <person name="Haridas S."/>
            <person name="Kuo A."/>
            <person name="Mondo S."/>
            <person name="Pangilinan J."/>
            <person name="Riley R."/>
            <person name="LaButti K."/>
            <person name="Andreopoulos B."/>
            <person name="Lipzen A."/>
            <person name="Chen C."/>
            <person name="Yan M."/>
            <person name="Daum C."/>
            <person name="Ng V."/>
            <person name="Clum A."/>
            <person name="Steindorff A."/>
            <person name="Ohm R.A."/>
            <person name="Martin F."/>
            <person name="Silar P."/>
            <person name="Natvig D.O."/>
            <person name="Lalanne C."/>
            <person name="Gautier V."/>
            <person name="Ament-Velasquez S.L."/>
            <person name="Kruys A."/>
            <person name="Hutchinson M.I."/>
            <person name="Powell A.J."/>
            <person name="Barry K."/>
            <person name="Miller A.N."/>
            <person name="Grigoriev I.V."/>
            <person name="Debuchy R."/>
            <person name="Gladieux P."/>
            <person name="Hiltunen Thoren M."/>
            <person name="Johannesson H."/>
        </authorList>
    </citation>
    <scope>NUCLEOTIDE SEQUENCE</scope>
    <source>
        <strain evidence="10">PSN243</strain>
    </source>
</reference>
<feature type="region of interest" description="Disordered" evidence="7">
    <location>
        <begin position="49"/>
        <end position="68"/>
    </location>
</feature>
<sequence>MAALRKTCKKERQNFSKLTLPSPAGGIPWSEQARAKHPRLEGPDAYQDFTNIENGRDNGGAGDRRASARAEQPAISGFARLIACGSGRCVCDVRQADADIKDALRIRFLTPPETISSAAMEKDNSGSSDKAFDAKAAPVYGADNEAGVGTVHVDGINNDDYYGLDFWGRMGVTPESFKRRPDTLGNKHNKLNQTMKSRHLHMIAIGGSIGAGLFVGTGSALRRGGPASLIIDYMIIGVMMFNVVFALGEMSLMYPVSGGFYTLVTRFVDPSWGFAMGWNYFLQWFFILPFEIVVASFTINYWTQGTISPAVWMAVFLVALTIITVFGTLGYAEEEFWSSFLKLSAIITFLIIGLVLVLGGGPESGRYSEFWGDRYFRENAFKNGFKGFCSVFVTAAFAFAGTELIGLAASESKTPLQTLPSACKQVFWRITLFYILSLLFVGLLISADDDKLIGGNAFANSQASPFVLVGKYAGLVGYDHFINAIIMISVISIGLSGVYGGSRTLTALAEQGYAPKIFNYVDRAGRPLYSTLIVLAMGFLAFAGTEPESGQKLFDWLLSISGLAALFTWGSICLAHIRFRMAWKRQGRTLDEIPFKAALGVPGSYIGLGLSILVFIAQMYVAIWPVGGGPDGGELNDAEGFFMSCLAFPVVIAFWIAGYIWKRPKFLTIDNIDLDSGRREIDWELHRAIEAKRANASIPMKIVYKLF</sequence>
<feature type="transmembrane region" description="Helical" evidence="8">
    <location>
        <begin position="200"/>
        <end position="221"/>
    </location>
</feature>
<feature type="region of interest" description="Disordered" evidence="7">
    <location>
        <begin position="13"/>
        <end position="36"/>
    </location>
</feature>
<gene>
    <name evidence="10" type="ORF">QBC34DRAFT_430870</name>
</gene>
<dbReference type="GO" id="GO:0015171">
    <property type="term" value="F:amino acid transmembrane transporter activity"/>
    <property type="evidence" value="ECO:0007669"/>
    <property type="project" value="TreeGrafter"/>
</dbReference>